<dbReference type="KEGG" id="gbr:Gbro_3072"/>
<feature type="transmembrane region" description="Helical" evidence="2">
    <location>
        <begin position="12"/>
        <end position="34"/>
    </location>
</feature>
<dbReference type="Proteomes" id="UP000001219">
    <property type="component" value="Chromosome"/>
</dbReference>
<evidence type="ECO:0000256" key="1">
    <source>
        <dbReference type="SAM" id="MobiDB-lite"/>
    </source>
</evidence>
<dbReference type="AlphaFoldDB" id="D0LAY6"/>
<dbReference type="eggNOG" id="COG4322">
    <property type="taxonomic scope" value="Bacteria"/>
</dbReference>
<reference evidence="5" key="1">
    <citation type="submission" date="2009-10" db="EMBL/GenBank/DDBJ databases">
        <title>The complete chromosome of Gordonia bronchialis DSM 43247.</title>
        <authorList>
            <consortium name="US DOE Joint Genome Institute (JGI-PGF)"/>
            <person name="Lucas S."/>
            <person name="Copeland A."/>
            <person name="Lapidus A."/>
            <person name="Glavina del Rio T."/>
            <person name="Dalin E."/>
            <person name="Tice H."/>
            <person name="Bruce D."/>
            <person name="Goodwin L."/>
            <person name="Pitluck S."/>
            <person name="Kyrpides N."/>
            <person name="Mavromatis K."/>
            <person name="Ivanova N."/>
            <person name="Ovchinnikova G."/>
            <person name="Saunders E."/>
            <person name="Brettin T."/>
            <person name="Detter J.C."/>
            <person name="Han C."/>
            <person name="Larimer F."/>
            <person name="Land M."/>
            <person name="Hauser L."/>
            <person name="Markowitz V."/>
            <person name="Cheng J.-F."/>
            <person name="Hugenholtz P."/>
            <person name="Woyke T."/>
            <person name="Wu D."/>
            <person name="Jando M."/>
            <person name="Schneider S."/>
            <person name="Goeker M."/>
            <person name="Klenk H.-P."/>
            <person name="Eisen J.A."/>
        </authorList>
    </citation>
    <scope>NUCLEOTIDE SEQUENCE [LARGE SCALE GENOMIC DNA]</scope>
    <source>
        <strain evidence="5">ATCC 25592 / DSM 43247 / BCRC 13721 / JCM 3198 / KCTC 3076 / NBRC 16047 / NCTC 10667</strain>
    </source>
</reference>
<name>D0LAY6_GORB4</name>
<feature type="region of interest" description="Disordered" evidence="1">
    <location>
        <begin position="40"/>
        <end position="83"/>
    </location>
</feature>
<reference evidence="4 5" key="2">
    <citation type="journal article" date="2010" name="Stand. Genomic Sci.">
        <title>Complete genome sequence of Gordonia bronchialis type strain (3410).</title>
        <authorList>
            <person name="Ivanova N."/>
            <person name="Sikorski J."/>
            <person name="Jando M."/>
            <person name="Lapidus A."/>
            <person name="Nolan M."/>
            <person name="Lucas S."/>
            <person name="Del Rio T.G."/>
            <person name="Tice H."/>
            <person name="Copeland A."/>
            <person name="Cheng J.F."/>
            <person name="Chen F."/>
            <person name="Bruce D."/>
            <person name="Goodwin L."/>
            <person name="Pitluck S."/>
            <person name="Mavromatis K."/>
            <person name="Ovchinnikova G."/>
            <person name="Pati A."/>
            <person name="Chen A."/>
            <person name="Palaniappan K."/>
            <person name="Land M."/>
            <person name="Hauser L."/>
            <person name="Chang Y.J."/>
            <person name="Jeffries C.D."/>
            <person name="Chain P."/>
            <person name="Saunders E."/>
            <person name="Han C."/>
            <person name="Detter J.C."/>
            <person name="Brettin T."/>
            <person name="Rohde M."/>
            <person name="Goker M."/>
            <person name="Bristow J."/>
            <person name="Eisen J.A."/>
            <person name="Markowitz V."/>
            <person name="Hugenholtz P."/>
            <person name="Klenk H.P."/>
            <person name="Kyrpides N.C."/>
        </authorList>
    </citation>
    <scope>NUCLEOTIDE SEQUENCE [LARGE SCALE GENOMIC DNA]</scope>
    <source>
        <strain evidence="5">ATCC 25592 / DSM 43247 / BCRC 13721 / JCM 3198 / KCTC 3076 / NBRC 16047 / NCTC 10667</strain>
    </source>
</reference>
<keyword evidence="5" id="KW-1185">Reference proteome</keyword>
<evidence type="ECO:0000313" key="5">
    <source>
        <dbReference type="Proteomes" id="UP000001219"/>
    </source>
</evidence>
<dbReference type="RefSeq" id="WP_012834795.1">
    <property type="nucleotide sequence ID" value="NC_013441.1"/>
</dbReference>
<accession>D0LAY6</accession>
<keyword evidence="2" id="KW-0472">Membrane</keyword>
<dbReference type="STRING" id="526226.Gbro_3072"/>
<dbReference type="InterPro" id="IPR007921">
    <property type="entry name" value="CHAP_dom"/>
</dbReference>
<organism evidence="4 5">
    <name type="scientific">Gordonia bronchialis (strain ATCC 25592 / DSM 43247 / BCRC 13721 / JCM 3198 / KCTC 3076 / NBRC 16047 / NCTC 10667)</name>
    <name type="common">Rhodococcus bronchialis</name>
    <dbReference type="NCBI Taxonomy" id="526226"/>
    <lineage>
        <taxon>Bacteria</taxon>
        <taxon>Bacillati</taxon>
        <taxon>Actinomycetota</taxon>
        <taxon>Actinomycetes</taxon>
        <taxon>Mycobacteriales</taxon>
        <taxon>Gordoniaceae</taxon>
        <taxon>Gordonia</taxon>
    </lineage>
</organism>
<protein>
    <submittedName>
        <fullName evidence="4">CHAP domain containing protein</fullName>
    </submittedName>
</protein>
<feature type="compositionally biased region" description="Low complexity" evidence="1">
    <location>
        <begin position="66"/>
        <end position="76"/>
    </location>
</feature>
<evidence type="ECO:0000313" key="4">
    <source>
        <dbReference type="EMBL" id="ACY22279.1"/>
    </source>
</evidence>
<keyword evidence="2" id="KW-0812">Transmembrane</keyword>
<dbReference type="HOGENOM" id="CLU_117055_0_0_11"/>
<sequence>MAGRAATRRRGLGAGVIVGVLAAVAVVGVVLAGATGHLPGVRSALGAHRPDSRPSTRPCRCSGRVSSTSSANSTSTIRRVRPNSQGVTEPWCADFVSWTMREAGVPLRNPNSGSWRIPGVANLTDHLRDVGRLRPATYRPTPGDIVLYDKPSPMGQHTNVVVAVAGDEITTVGGNERDGVTLRTYRQGSDPGIIGYGVLVD</sequence>
<feature type="domain" description="Peptidase C51" evidence="3">
    <location>
        <begin position="87"/>
        <end position="175"/>
    </location>
</feature>
<keyword evidence="2" id="KW-1133">Transmembrane helix</keyword>
<proteinExistence type="predicted"/>
<evidence type="ECO:0000259" key="3">
    <source>
        <dbReference type="Pfam" id="PF05257"/>
    </source>
</evidence>
<gene>
    <name evidence="4" type="ordered locus">Gbro_3072</name>
</gene>
<dbReference type="Pfam" id="PF05257">
    <property type="entry name" value="CHAP"/>
    <property type="match status" value="1"/>
</dbReference>
<dbReference type="EMBL" id="CP001802">
    <property type="protein sequence ID" value="ACY22279.1"/>
    <property type="molecule type" value="Genomic_DNA"/>
</dbReference>
<evidence type="ECO:0000256" key="2">
    <source>
        <dbReference type="SAM" id="Phobius"/>
    </source>
</evidence>